<organism evidence="1">
    <name type="scientific">Fagus sylvatica</name>
    <name type="common">Beechnut</name>
    <dbReference type="NCBI Taxonomy" id="28930"/>
    <lineage>
        <taxon>Eukaryota</taxon>
        <taxon>Viridiplantae</taxon>
        <taxon>Streptophyta</taxon>
        <taxon>Embryophyta</taxon>
        <taxon>Tracheophyta</taxon>
        <taxon>Spermatophyta</taxon>
        <taxon>Magnoliopsida</taxon>
        <taxon>eudicotyledons</taxon>
        <taxon>Gunneridae</taxon>
        <taxon>Pentapetalae</taxon>
        <taxon>rosids</taxon>
        <taxon>fabids</taxon>
        <taxon>Fagales</taxon>
        <taxon>Fagaceae</taxon>
        <taxon>Fagus</taxon>
    </lineage>
</organism>
<protein>
    <submittedName>
        <fullName evidence="1">Uncharacterized protein</fullName>
    </submittedName>
</protein>
<gene>
    <name evidence="1" type="ORF">FSB_LOCUS27249</name>
</gene>
<reference evidence="1" key="1">
    <citation type="submission" date="2018-02" db="EMBL/GenBank/DDBJ databases">
        <authorList>
            <person name="Cohen D.B."/>
            <person name="Kent A.D."/>
        </authorList>
    </citation>
    <scope>NUCLEOTIDE SEQUENCE</scope>
</reference>
<dbReference type="AlphaFoldDB" id="A0A2N9G9P8"/>
<accession>A0A2N9G9P8</accession>
<evidence type="ECO:0000313" key="1">
    <source>
        <dbReference type="EMBL" id="SPC99367.1"/>
    </source>
</evidence>
<name>A0A2N9G9P8_FAGSY</name>
<dbReference type="EMBL" id="OIVN01001968">
    <property type="protein sequence ID" value="SPC99367.1"/>
    <property type="molecule type" value="Genomic_DNA"/>
</dbReference>
<proteinExistence type="predicted"/>
<sequence>MEIVVAGEIELGQRGFIDVEINFVGSEDEPKDEDSKANDDNHGDYEFQKEAKKAATAATALTVSATVQVGLFLCHNSQKLSLVLLRNGLEDEYDNGRV</sequence>